<dbReference type="InParanoid" id="E2ATN2"/>
<dbReference type="GO" id="GO:0005762">
    <property type="term" value="C:mitochondrial large ribosomal subunit"/>
    <property type="evidence" value="ECO:0007669"/>
    <property type="project" value="InterPro"/>
</dbReference>
<sequence length="165" mass="18969">MASSCMILRRGIATSCVCHGKRNFRKFLLYNKRGSRNFKMQQAKNPDSDIPIDKRGVRDIGYKIDDRFVIVPEMIPELIVPSLEGFTLKPYVSYKVEMFTEPQFTAQDLFDAVYSKKIKEDFTNNQLDEKGEPVNPNEYEKLTPQQAKDNASKTGCDIFDANKQL</sequence>
<dbReference type="FunCoup" id="E2ATN2">
    <property type="interactions" value="33"/>
</dbReference>
<dbReference type="PANTHER" id="PTHR21338:SF0">
    <property type="entry name" value="LARGE RIBOSOMAL SUBUNIT PROTEIN ML41"/>
    <property type="match status" value="1"/>
</dbReference>
<dbReference type="GO" id="GO:0003735">
    <property type="term" value="F:structural constituent of ribosome"/>
    <property type="evidence" value="ECO:0007669"/>
    <property type="project" value="InterPro"/>
</dbReference>
<comment type="similarity">
    <text evidence="2">Belongs to the mitochondrion-specific ribosomal protein mL41 family.</text>
</comment>
<keyword evidence="6" id="KW-0687">Ribonucleoprotein</keyword>
<evidence type="ECO:0000256" key="5">
    <source>
        <dbReference type="ARBA" id="ARBA00023128"/>
    </source>
</evidence>
<feature type="region of interest" description="Disordered" evidence="7">
    <location>
        <begin position="126"/>
        <end position="154"/>
    </location>
</feature>
<keyword evidence="3" id="KW-0809">Transit peptide</keyword>
<evidence type="ECO:0000256" key="7">
    <source>
        <dbReference type="SAM" id="MobiDB-lite"/>
    </source>
</evidence>
<dbReference type="PANTHER" id="PTHR21338">
    <property type="entry name" value="MITOCHONDRIAL RIBOSOMAL PROTEIN L41"/>
    <property type="match status" value="1"/>
</dbReference>
<dbReference type="GO" id="GO:0006412">
    <property type="term" value="P:translation"/>
    <property type="evidence" value="ECO:0007669"/>
    <property type="project" value="TreeGrafter"/>
</dbReference>
<evidence type="ECO:0000256" key="4">
    <source>
        <dbReference type="ARBA" id="ARBA00022980"/>
    </source>
</evidence>
<evidence type="ECO:0000256" key="1">
    <source>
        <dbReference type="ARBA" id="ARBA00004173"/>
    </source>
</evidence>
<dbReference type="OrthoDB" id="408933at2759"/>
<dbReference type="Proteomes" id="UP000000311">
    <property type="component" value="Unassembled WGS sequence"/>
</dbReference>
<dbReference type="STRING" id="104421.E2ATN2"/>
<evidence type="ECO:0000313" key="8">
    <source>
        <dbReference type="EMBL" id="EFN63228.1"/>
    </source>
</evidence>
<evidence type="ECO:0000256" key="6">
    <source>
        <dbReference type="ARBA" id="ARBA00023274"/>
    </source>
</evidence>
<keyword evidence="5" id="KW-0496">Mitochondrion</keyword>
<reference evidence="8 9" key="1">
    <citation type="journal article" date="2010" name="Science">
        <title>Genomic comparison of the ants Camponotus floridanus and Harpegnathos saltator.</title>
        <authorList>
            <person name="Bonasio R."/>
            <person name="Zhang G."/>
            <person name="Ye C."/>
            <person name="Mutti N.S."/>
            <person name="Fang X."/>
            <person name="Qin N."/>
            <person name="Donahue G."/>
            <person name="Yang P."/>
            <person name="Li Q."/>
            <person name="Li C."/>
            <person name="Zhang P."/>
            <person name="Huang Z."/>
            <person name="Berger S.L."/>
            <person name="Reinberg D."/>
            <person name="Wang J."/>
            <person name="Liebig J."/>
        </authorList>
    </citation>
    <scope>NUCLEOTIDE SEQUENCE [LARGE SCALE GENOMIC DNA]</scope>
    <source>
        <strain evidence="9">C129</strain>
    </source>
</reference>
<gene>
    <name evidence="8" type="ORF">EAG_15213</name>
</gene>
<proteinExistence type="inferred from homology"/>
<organism evidence="9">
    <name type="scientific">Camponotus floridanus</name>
    <name type="common">Florida carpenter ant</name>
    <dbReference type="NCBI Taxonomy" id="104421"/>
    <lineage>
        <taxon>Eukaryota</taxon>
        <taxon>Metazoa</taxon>
        <taxon>Ecdysozoa</taxon>
        <taxon>Arthropoda</taxon>
        <taxon>Hexapoda</taxon>
        <taxon>Insecta</taxon>
        <taxon>Pterygota</taxon>
        <taxon>Neoptera</taxon>
        <taxon>Endopterygota</taxon>
        <taxon>Hymenoptera</taxon>
        <taxon>Apocrita</taxon>
        <taxon>Aculeata</taxon>
        <taxon>Formicoidea</taxon>
        <taxon>Formicidae</taxon>
        <taxon>Formicinae</taxon>
        <taxon>Camponotus</taxon>
    </lineage>
</organism>
<dbReference type="OMA" id="CQQRTIS"/>
<comment type="subcellular location">
    <subcellularLocation>
        <location evidence="1">Mitochondrion</location>
    </subcellularLocation>
</comment>
<dbReference type="KEGG" id="cfo:105255903"/>
<dbReference type="Pfam" id="PF09809">
    <property type="entry name" value="MRP-L27"/>
    <property type="match status" value="1"/>
</dbReference>
<accession>E2ATN2</accession>
<evidence type="ECO:0000256" key="2">
    <source>
        <dbReference type="ARBA" id="ARBA00010152"/>
    </source>
</evidence>
<keyword evidence="9" id="KW-1185">Reference proteome</keyword>
<dbReference type="EMBL" id="GL442629">
    <property type="protein sequence ID" value="EFN63228.1"/>
    <property type="molecule type" value="Genomic_DNA"/>
</dbReference>
<evidence type="ECO:0000313" key="9">
    <source>
        <dbReference type="Proteomes" id="UP000000311"/>
    </source>
</evidence>
<protein>
    <submittedName>
        <fullName evidence="8">39S ribosomal protein L41, mitochondrial</fullName>
    </submittedName>
</protein>
<evidence type="ECO:0000256" key="3">
    <source>
        <dbReference type="ARBA" id="ARBA00022946"/>
    </source>
</evidence>
<dbReference type="InterPro" id="IPR019189">
    <property type="entry name" value="Ribosomal_mL41"/>
</dbReference>
<dbReference type="AlphaFoldDB" id="E2ATN2"/>
<feature type="compositionally biased region" description="Polar residues" evidence="7">
    <location>
        <begin position="143"/>
        <end position="153"/>
    </location>
</feature>
<name>E2ATN2_CAMFO</name>
<keyword evidence="4 8" id="KW-0689">Ribosomal protein</keyword>